<accession>A0A319F0F4</accession>
<proteinExistence type="predicted"/>
<dbReference type="PANTHER" id="PTHR33112">
    <property type="entry name" value="DOMAIN PROTEIN, PUTATIVE-RELATED"/>
    <property type="match status" value="1"/>
</dbReference>
<dbReference type="EMBL" id="KZ826319">
    <property type="protein sequence ID" value="PYI11084.1"/>
    <property type="molecule type" value="Genomic_DNA"/>
</dbReference>
<evidence type="ECO:0000313" key="3">
    <source>
        <dbReference type="Proteomes" id="UP000248423"/>
    </source>
</evidence>
<sequence length="334" mass="39246">MALQEYEKRRGFDMNILRPLPAALVPGSSWSLLEPMMGSDQSLDRIRHWISRCDKHHKNCRATETTTYFPTRIIDVSGLNMGRAVLRNRDEVNPSSKNGEPSIRRPAYWTLSHRWGDQSHILQLVRHKEQEFKCGIHLSELSKTFQDAMALVHRLGYRYIWIDSLCIFQDSPEDWRKESGSMMDIYRQSFCNISAISPSYKASRGLFCERKIPARLLYPFSIEFTRTYDYKPDRFNNQWNMWNAQLWDSEIEDTPLSSRGWVFQERFLAPRVVHFAQSQIYWDCTETIHCEADPDGRLEVLARELGISAYKRWRSGIAMNKGRKQAHTNMSIDH</sequence>
<keyword evidence="3" id="KW-1185">Reference proteome</keyword>
<dbReference type="OrthoDB" id="5125733at2759"/>
<protein>
    <submittedName>
        <fullName evidence="2">HET-domain-containing protein</fullName>
    </submittedName>
</protein>
<dbReference type="VEuPathDB" id="FungiDB:BO78DRAFT_414177"/>
<dbReference type="AlphaFoldDB" id="A0A319F0F4"/>
<feature type="domain" description="Heterokaryon incompatibility" evidence="1">
    <location>
        <begin position="108"/>
        <end position="265"/>
    </location>
</feature>
<organism evidence="2 3">
    <name type="scientific">Aspergillus sclerotiicarbonarius (strain CBS 121057 / IBT 28362)</name>
    <dbReference type="NCBI Taxonomy" id="1448318"/>
    <lineage>
        <taxon>Eukaryota</taxon>
        <taxon>Fungi</taxon>
        <taxon>Dikarya</taxon>
        <taxon>Ascomycota</taxon>
        <taxon>Pezizomycotina</taxon>
        <taxon>Eurotiomycetes</taxon>
        <taxon>Eurotiomycetidae</taxon>
        <taxon>Eurotiales</taxon>
        <taxon>Aspergillaceae</taxon>
        <taxon>Aspergillus</taxon>
        <taxon>Aspergillus subgen. Circumdati</taxon>
    </lineage>
</organism>
<evidence type="ECO:0000259" key="1">
    <source>
        <dbReference type="Pfam" id="PF06985"/>
    </source>
</evidence>
<dbReference type="PANTHER" id="PTHR33112:SF10">
    <property type="entry name" value="TOL"/>
    <property type="match status" value="1"/>
</dbReference>
<dbReference type="InterPro" id="IPR010730">
    <property type="entry name" value="HET"/>
</dbReference>
<reference evidence="2 3" key="1">
    <citation type="submission" date="2018-02" db="EMBL/GenBank/DDBJ databases">
        <title>The genomes of Aspergillus section Nigri reveals drivers in fungal speciation.</title>
        <authorList>
            <consortium name="DOE Joint Genome Institute"/>
            <person name="Vesth T.C."/>
            <person name="Nybo J."/>
            <person name="Theobald S."/>
            <person name="Brandl J."/>
            <person name="Frisvad J.C."/>
            <person name="Nielsen K.F."/>
            <person name="Lyhne E.K."/>
            <person name="Kogle M.E."/>
            <person name="Kuo A."/>
            <person name="Riley R."/>
            <person name="Clum A."/>
            <person name="Nolan M."/>
            <person name="Lipzen A."/>
            <person name="Salamov A."/>
            <person name="Henrissat B."/>
            <person name="Wiebenga A."/>
            <person name="De vries R.P."/>
            <person name="Grigoriev I.V."/>
            <person name="Mortensen U.H."/>
            <person name="Andersen M.R."/>
            <person name="Baker S.E."/>
        </authorList>
    </citation>
    <scope>NUCLEOTIDE SEQUENCE [LARGE SCALE GENOMIC DNA]</scope>
    <source>
        <strain evidence="2 3">CBS 121057</strain>
    </source>
</reference>
<dbReference type="Pfam" id="PF06985">
    <property type="entry name" value="HET"/>
    <property type="match status" value="1"/>
</dbReference>
<evidence type="ECO:0000313" key="2">
    <source>
        <dbReference type="EMBL" id="PYI11084.1"/>
    </source>
</evidence>
<gene>
    <name evidence="2" type="ORF">BO78DRAFT_414177</name>
</gene>
<dbReference type="Proteomes" id="UP000248423">
    <property type="component" value="Unassembled WGS sequence"/>
</dbReference>
<dbReference type="STRING" id="1448318.A0A319F0F4"/>
<name>A0A319F0F4_ASPSB</name>